<name>A0ABU6HDX8_9RHOB</name>
<feature type="transmembrane region" description="Helical" evidence="1">
    <location>
        <begin position="39"/>
        <end position="61"/>
    </location>
</feature>
<evidence type="ECO:0000256" key="1">
    <source>
        <dbReference type="SAM" id="Phobius"/>
    </source>
</evidence>
<keyword evidence="1" id="KW-1133">Transmembrane helix</keyword>
<comment type="caution">
    <text evidence="2">The sequence shown here is derived from an EMBL/GenBank/DDBJ whole genome shotgun (WGS) entry which is preliminary data.</text>
</comment>
<keyword evidence="1" id="KW-0472">Membrane</keyword>
<proteinExistence type="predicted"/>
<evidence type="ECO:0000313" key="3">
    <source>
        <dbReference type="Proteomes" id="UP001348149"/>
    </source>
</evidence>
<reference evidence="2 3" key="1">
    <citation type="submission" date="2024-01" db="EMBL/GenBank/DDBJ databases">
        <title>Mesobacterium rodlantinim sp. nov., isolated from shallow sea hydrothermal systems off Kueishantao Island.</title>
        <authorList>
            <person name="Su Z."/>
            <person name="Tang K."/>
        </authorList>
    </citation>
    <scope>NUCLEOTIDE SEQUENCE [LARGE SCALE GENOMIC DNA]</scope>
    <source>
        <strain evidence="2 3">TK19101</strain>
    </source>
</reference>
<dbReference type="RefSeq" id="WP_326295820.1">
    <property type="nucleotide sequence ID" value="NZ_JAYLLH010000002.1"/>
</dbReference>
<keyword evidence="1" id="KW-0812">Transmembrane</keyword>
<sequence length="130" mass="13992">MADPTQQELAEIAETRAEIFRPAWFGRLFGARLGLGETFWSGHVGLQLVAMPLWLLLVVVVPTVAPGLRAGSLLLFFIGSAIVTLLVTQAVVRVALAGRHGLWGWIASLFSLLISAQSLALLGMWLSGKL</sequence>
<gene>
    <name evidence="2" type="ORF">VK792_02770</name>
</gene>
<accession>A0ABU6HDX8</accession>
<feature type="transmembrane region" description="Helical" evidence="1">
    <location>
        <begin position="73"/>
        <end position="96"/>
    </location>
</feature>
<keyword evidence="3" id="KW-1185">Reference proteome</keyword>
<organism evidence="2 3">
    <name type="scientific">Mesobacterium hydrothermale</name>
    <dbReference type="NCBI Taxonomy" id="3111907"/>
    <lineage>
        <taxon>Bacteria</taxon>
        <taxon>Pseudomonadati</taxon>
        <taxon>Pseudomonadota</taxon>
        <taxon>Alphaproteobacteria</taxon>
        <taxon>Rhodobacterales</taxon>
        <taxon>Roseobacteraceae</taxon>
        <taxon>Mesobacterium</taxon>
    </lineage>
</organism>
<dbReference type="Proteomes" id="UP001348149">
    <property type="component" value="Unassembled WGS sequence"/>
</dbReference>
<dbReference type="EMBL" id="JAYLLH010000002">
    <property type="protein sequence ID" value="MEC3860196.1"/>
    <property type="molecule type" value="Genomic_DNA"/>
</dbReference>
<feature type="transmembrane region" description="Helical" evidence="1">
    <location>
        <begin position="102"/>
        <end position="126"/>
    </location>
</feature>
<evidence type="ECO:0000313" key="2">
    <source>
        <dbReference type="EMBL" id="MEC3860196.1"/>
    </source>
</evidence>
<protein>
    <submittedName>
        <fullName evidence="2">Uncharacterized protein</fullName>
    </submittedName>
</protein>